<proteinExistence type="predicted"/>
<dbReference type="Proteomes" id="UP001148838">
    <property type="component" value="Unassembled WGS sequence"/>
</dbReference>
<keyword evidence="2" id="KW-1185">Reference proteome</keyword>
<protein>
    <submittedName>
        <fullName evidence="1">Uncharacterized protein</fullName>
    </submittedName>
</protein>
<reference evidence="1 2" key="1">
    <citation type="journal article" date="2022" name="Allergy">
        <title>Genome assembly and annotation of Periplaneta americana reveal a comprehensive cockroach allergen profile.</title>
        <authorList>
            <person name="Wang L."/>
            <person name="Xiong Q."/>
            <person name="Saelim N."/>
            <person name="Wang L."/>
            <person name="Nong W."/>
            <person name="Wan A.T."/>
            <person name="Shi M."/>
            <person name="Liu X."/>
            <person name="Cao Q."/>
            <person name="Hui J.H.L."/>
            <person name="Sookrung N."/>
            <person name="Leung T.F."/>
            <person name="Tungtrongchitr A."/>
            <person name="Tsui S.K.W."/>
        </authorList>
    </citation>
    <scope>NUCLEOTIDE SEQUENCE [LARGE SCALE GENOMIC DNA]</scope>
    <source>
        <strain evidence="1">PWHHKU_190912</strain>
    </source>
</reference>
<dbReference type="EMBL" id="JAJSOF020000015">
    <property type="protein sequence ID" value="KAJ4440793.1"/>
    <property type="molecule type" value="Genomic_DNA"/>
</dbReference>
<evidence type="ECO:0000313" key="1">
    <source>
        <dbReference type="EMBL" id="KAJ4440793.1"/>
    </source>
</evidence>
<evidence type="ECO:0000313" key="2">
    <source>
        <dbReference type="Proteomes" id="UP001148838"/>
    </source>
</evidence>
<comment type="caution">
    <text evidence="1">The sequence shown here is derived from an EMBL/GenBank/DDBJ whole genome shotgun (WGS) entry which is preliminary data.</text>
</comment>
<sequence length="154" mass="17534">MSDVCESSAIQTSSVDILAGSSVQDIEQETTCNSETDKCSASSNSEMSVTDIHKLNESSVSMGETPIKKRKLLQKKCPERKFQTIKQTLKEKIFRVEKKEVETTPDEKSSSDIINKLADCFRNTIHRKLKIQILTIFEDWSYSKIRNTLMHLIT</sequence>
<name>A0ABQ8T4B2_PERAM</name>
<accession>A0ABQ8T4B2</accession>
<organism evidence="1 2">
    <name type="scientific">Periplaneta americana</name>
    <name type="common">American cockroach</name>
    <name type="synonym">Blatta americana</name>
    <dbReference type="NCBI Taxonomy" id="6978"/>
    <lineage>
        <taxon>Eukaryota</taxon>
        <taxon>Metazoa</taxon>
        <taxon>Ecdysozoa</taxon>
        <taxon>Arthropoda</taxon>
        <taxon>Hexapoda</taxon>
        <taxon>Insecta</taxon>
        <taxon>Pterygota</taxon>
        <taxon>Neoptera</taxon>
        <taxon>Polyneoptera</taxon>
        <taxon>Dictyoptera</taxon>
        <taxon>Blattodea</taxon>
        <taxon>Blattoidea</taxon>
        <taxon>Blattidae</taxon>
        <taxon>Blattinae</taxon>
        <taxon>Periplaneta</taxon>
    </lineage>
</organism>
<gene>
    <name evidence="1" type="ORF">ANN_10639</name>
</gene>